<keyword evidence="1" id="KW-0472">Membrane</keyword>
<protein>
    <submittedName>
        <fullName evidence="2">Uncharacterized protein</fullName>
    </submittedName>
</protein>
<dbReference type="AlphaFoldDB" id="A0AAV7P6C6"/>
<name>A0AAV7P6C6_PLEWA</name>
<keyword evidence="1" id="KW-0812">Transmembrane</keyword>
<keyword evidence="1" id="KW-1133">Transmembrane helix</keyword>
<keyword evidence="3" id="KW-1185">Reference proteome</keyword>
<accession>A0AAV7P6C6</accession>
<evidence type="ECO:0000313" key="3">
    <source>
        <dbReference type="Proteomes" id="UP001066276"/>
    </source>
</evidence>
<sequence>MSRQADSQWTPPTLVMHPIRVMNPIRITSQFAVRTALTRVRRLRGALALAAALSITVVGLSVYIMGEYRSLQSVVRPGSEGKPVLRTAPDKKAPKAALQRPETTVRCCHLVALAGSGTGTSVSISLKMKETGRRPKAPALL</sequence>
<reference evidence="2" key="1">
    <citation type="journal article" date="2022" name="bioRxiv">
        <title>Sequencing and chromosome-scale assembly of the giantPleurodeles waltlgenome.</title>
        <authorList>
            <person name="Brown T."/>
            <person name="Elewa A."/>
            <person name="Iarovenko S."/>
            <person name="Subramanian E."/>
            <person name="Araus A.J."/>
            <person name="Petzold A."/>
            <person name="Susuki M."/>
            <person name="Suzuki K.-i.T."/>
            <person name="Hayashi T."/>
            <person name="Toyoda A."/>
            <person name="Oliveira C."/>
            <person name="Osipova E."/>
            <person name="Leigh N.D."/>
            <person name="Simon A."/>
            <person name="Yun M.H."/>
        </authorList>
    </citation>
    <scope>NUCLEOTIDE SEQUENCE</scope>
    <source>
        <strain evidence="2">20211129_DDA</strain>
        <tissue evidence="2">Liver</tissue>
    </source>
</reference>
<comment type="caution">
    <text evidence="2">The sequence shown here is derived from an EMBL/GenBank/DDBJ whole genome shotgun (WGS) entry which is preliminary data.</text>
</comment>
<feature type="transmembrane region" description="Helical" evidence="1">
    <location>
        <begin position="46"/>
        <end position="66"/>
    </location>
</feature>
<evidence type="ECO:0000256" key="1">
    <source>
        <dbReference type="SAM" id="Phobius"/>
    </source>
</evidence>
<evidence type="ECO:0000313" key="2">
    <source>
        <dbReference type="EMBL" id="KAJ1122148.1"/>
    </source>
</evidence>
<dbReference type="Proteomes" id="UP001066276">
    <property type="component" value="Chromosome 7"/>
</dbReference>
<proteinExistence type="predicted"/>
<organism evidence="2 3">
    <name type="scientific">Pleurodeles waltl</name>
    <name type="common">Iberian ribbed newt</name>
    <dbReference type="NCBI Taxonomy" id="8319"/>
    <lineage>
        <taxon>Eukaryota</taxon>
        <taxon>Metazoa</taxon>
        <taxon>Chordata</taxon>
        <taxon>Craniata</taxon>
        <taxon>Vertebrata</taxon>
        <taxon>Euteleostomi</taxon>
        <taxon>Amphibia</taxon>
        <taxon>Batrachia</taxon>
        <taxon>Caudata</taxon>
        <taxon>Salamandroidea</taxon>
        <taxon>Salamandridae</taxon>
        <taxon>Pleurodelinae</taxon>
        <taxon>Pleurodeles</taxon>
    </lineage>
</organism>
<gene>
    <name evidence="2" type="ORF">NDU88_000652</name>
</gene>
<dbReference type="EMBL" id="JANPWB010000011">
    <property type="protein sequence ID" value="KAJ1122148.1"/>
    <property type="molecule type" value="Genomic_DNA"/>
</dbReference>